<comment type="function">
    <text evidence="4">Required for box C/D snoRNAs accumulation involved in snoRNA processing, snoRNA transport to the nucleolus and ribosome biogenesis.</text>
</comment>
<dbReference type="GO" id="GO:0000463">
    <property type="term" value="P:maturation of LSU-rRNA from tricistronic rRNA transcript (SSU-rRNA, 5.8S rRNA, LSU-rRNA)"/>
    <property type="evidence" value="ECO:0007669"/>
    <property type="project" value="TreeGrafter"/>
</dbReference>
<keyword evidence="1" id="KW-0479">Metal-binding</keyword>
<organism evidence="8 9">
    <name type="scientific">Euroglyphus maynei</name>
    <name type="common">Mayne's house dust mite</name>
    <dbReference type="NCBI Taxonomy" id="6958"/>
    <lineage>
        <taxon>Eukaryota</taxon>
        <taxon>Metazoa</taxon>
        <taxon>Ecdysozoa</taxon>
        <taxon>Arthropoda</taxon>
        <taxon>Chelicerata</taxon>
        <taxon>Arachnida</taxon>
        <taxon>Acari</taxon>
        <taxon>Acariformes</taxon>
        <taxon>Sarcoptiformes</taxon>
        <taxon>Astigmata</taxon>
        <taxon>Psoroptidia</taxon>
        <taxon>Analgoidea</taxon>
        <taxon>Pyroglyphidae</taxon>
        <taxon>Pyroglyphinae</taxon>
        <taxon>Euroglyphus</taxon>
    </lineage>
</organism>
<dbReference type="PANTHER" id="PTHR13483:SF11">
    <property type="entry name" value="ZINC FINGER HIT DOMAIN-CONTAINING PROTEIN 3"/>
    <property type="match status" value="1"/>
</dbReference>
<keyword evidence="3" id="KW-0862">Zinc</keyword>
<dbReference type="InterPro" id="IPR057721">
    <property type="entry name" value="BCD1_alpha/beta"/>
</dbReference>
<protein>
    <submittedName>
        <fullName evidence="8">Box C/D snoRNA protein 1-like protein</fullName>
    </submittedName>
</protein>
<dbReference type="Pfam" id="PF25790">
    <property type="entry name" value="BCD1"/>
    <property type="match status" value="1"/>
</dbReference>
<evidence type="ECO:0000313" key="9">
    <source>
        <dbReference type="Proteomes" id="UP000194236"/>
    </source>
</evidence>
<name>A0A1Y3APE6_EURMA</name>
<dbReference type="PROSITE" id="PS51083">
    <property type="entry name" value="ZF_HIT"/>
    <property type="match status" value="1"/>
</dbReference>
<dbReference type="Gene3D" id="3.30.60.190">
    <property type="match status" value="1"/>
</dbReference>
<dbReference type="GO" id="GO:0008270">
    <property type="term" value="F:zinc ion binding"/>
    <property type="evidence" value="ECO:0007669"/>
    <property type="project" value="UniProtKB-UniRule"/>
</dbReference>
<comment type="similarity">
    <text evidence="5">Belongs to the BCD1 family.</text>
</comment>
<sequence>MENKNSNKFFGLFGNDDHESDVITEDNAELCNIDVPNHELLVNRFVEEITTKQERKTRKNCSICEINVHKYVCPRCGVKTCSMKCSKKHKESTGCSAIRDQLSFWVIRFAQECQKRRIQYEKMPIAFKRARSNRSIYLYKEKTIYWDIDFVFPNCQAKIENRPNDSSDSYRLLCFKRNRISENRRLIDIVQDIIDQPSSLINDNDAMDMNQIDEFVFSPYQNQKYQIFFKHKSGRYYHPLQPEWTLRRNFEDKTIVEYPTLIIVLQEFAHNYPDDS</sequence>
<dbReference type="EMBL" id="MUJZ01070294">
    <property type="protein sequence ID" value="OTF69483.1"/>
    <property type="molecule type" value="Genomic_DNA"/>
</dbReference>
<dbReference type="GO" id="GO:0070761">
    <property type="term" value="C:pre-snoRNP complex"/>
    <property type="evidence" value="ECO:0007669"/>
    <property type="project" value="TreeGrafter"/>
</dbReference>
<dbReference type="GO" id="GO:0048254">
    <property type="term" value="P:snoRNA localization"/>
    <property type="evidence" value="ECO:0007669"/>
    <property type="project" value="TreeGrafter"/>
</dbReference>
<accession>A0A1Y3APE6</accession>
<keyword evidence="2 6" id="KW-0863">Zinc-finger</keyword>
<feature type="domain" description="HIT-type" evidence="7">
    <location>
        <begin position="61"/>
        <end position="95"/>
    </location>
</feature>
<dbReference type="CDD" id="cd23023">
    <property type="entry name" value="zf-HIT_BCD1"/>
    <property type="match status" value="1"/>
</dbReference>
<dbReference type="InterPro" id="IPR051639">
    <property type="entry name" value="BCD1"/>
</dbReference>
<evidence type="ECO:0000256" key="4">
    <source>
        <dbReference type="ARBA" id="ARBA00049598"/>
    </source>
</evidence>
<dbReference type="SUPFAM" id="SSF144232">
    <property type="entry name" value="HIT/MYND zinc finger-like"/>
    <property type="match status" value="1"/>
</dbReference>
<proteinExistence type="inferred from homology"/>
<dbReference type="AlphaFoldDB" id="A0A1Y3APE6"/>
<gene>
    <name evidence="8" type="ORF">BLA29_001291</name>
</gene>
<evidence type="ECO:0000256" key="3">
    <source>
        <dbReference type="ARBA" id="ARBA00022833"/>
    </source>
</evidence>
<dbReference type="Proteomes" id="UP000194236">
    <property type="component" value="Unassembled WGS sequence"/>
</dbReference>
<evidence type="ECO:0000313" key="8">
    <source>
        <dbReference type="EMBL" id="OTF69483.1"/>
    </source>
</evidence>
<evidence type="ECO:0000256" key="5">
    <source>
        <dbReference type="ARBA" id="ARBA00049654"/>
    </source>
</evidence>
<reference evidence="8 9" key="1">
    <citation type="submission" date="2017-03" db="EMBL/GenBank/DDBJ databases">
        <title>Genome Survey of Euroglyphus maynei.</title>
        <authorList>
            <person name="Arlian L.G."/>
            <person name="Morgan M.S."/>
            <person name="Rider S.D."/>
        </authorList>
    </citation>
    <scope>NUCLEOTIDE SEQUENCE [LARGE SCALE GENOMIC DNA]</scope>
    <source>
        <strain evidence="8">Arlian Lab</strain>
        <tissue evidence="8">Whole body</tissue>
    </source>
</reference>
<dbReference type="Pfam" id="PF04438">
    <property type="entry name" value="zf-HIT"/>
    <property type="match status" value="1"/>
</dbReference>
<comment type="caution">
    <text evidence="8">The sequence shown here is derived from an EMBL/GenBank/DDBJ whole genome shotgun (WGS) entry which is preliminary data.</text>
</comment>
<dbReference type="OrthoDB" id="272357at2759"/>
<evidence type="ECO:0000256" key="2">
    <source>
        <dbReference type="ARBA" id="ARBA00022771"/>
    </source>
</evidence>
<evidence type="ECO:0000256" key="1">
    <source>
        <dbReference type="ARBA" id="ARBA00022723"/>
    </source>
</evidence>
<evidence type="ECO:0000256" key="6">
    <source>
        <dbReference type="PROSITE-ProRule" id="PRU00453"/>
    </source>
</evidence>
<keyword evidence="9" id="KW-1185">Reference proteome</keyword>
<dbReference type="GO" id="GO:0005634">
    <property type="term" value="C:nucleus"/>
    <property type="evidence" value="ECO:0007669"/>
    <property type="project" value="TreeGrafter"/>
</dbReference>
<dbReference type="InterPro" id="IPR007529">
    <property type="entry name" value="Znf_HIT"/>
</dbReference>
<dbReference type="GO" id="GO:0000492">
    <property type="term" value="P:box C/D snoRNP assembly"/>
    <property type="evidence" value="ECO:0007669"/>
    <property type="project" value="TreeGrafter"/>
</dbReference>
<evidence type="ECO:0000259" key="7">
    <source>
        <dbReference type="PROSITE" id="PS51083"/>
    </source>
</evidence>
<dbReference type="PANTHER" id="PTHR13483">
    <property type="entry name" value="BOX C_D SNORNA PROTEIN 1-RELATED"/>
    <property type="match status" value="1"/>
</dbReference>